<gene>
    <name evidence="1" type="ORF">BDR25DRAFT_378192</name>
</gene>
<protein>
    <submittedName>
        <fullName evidence="1">BcPKS1, polyketide synthase</fullName>
    </submittedName>
</protein>
<name>A0ACB6QG27_9PLEO</name>
<reference evidence="1" key="1">
    <citation type="journal article" date="2020" name="Stud. Mycol.">
        <title>101 Dothideomycetes genomes: a test case for predicting lifestyles and emergence of pathogens.</title>
        <authorList>
            <person name="Haridas S."/>
            <person name="Albert R."/>
            <person name="Binder M."/>
            <person name="Bloem J."/>
            <person name="Labutti K."/>
            <person name="Salamov A."/>
            <person name="Andreopoulos B."/>
            <person name="Baker S."/>
            <person name="Barry K."/>
            <person name="Bills G."/>
            <person name="Bluhm B."/>
            <person name="Cannon C."/>
            <person name="Castanera R."/>
            <person name="Culley D."/>
            <person name="Daum C."/>
            <person name="Ezra D."/>
            <person name="Gonzalez J."/>
            <person name="Henrissat B."/>
            <person name="Kuo A."/>
            <person name="Liang C."/>
            <person name="Lipzen A."/>
            <person name="Lutzoni F."/>
            <person name="Magnuson J."/>
            <person name="Mondo S."/>
            <person name="Nolan M."/>
            <person name="Ohm R."/>
            <person name="Pangilinan J."/>
            <person name="Park H.-J."/>
            <person name="Ramirez L."/>
            <person name="Alfaro M."/>
            <person name="Sun H."/>
            <person name="Tritt A."/>
            <person name="Yoshinaga Y."/>
            <person name="Zwiers L.-H."/>
            <person name="Turgeon B."/>
            <person name="Goodwin S."/>
            <person name="Spatafora J."/>
            <person name="Crous P."/>
            <person name="Grigoriev I."/>
        </authorList>
    </citation>
    <scope>NUCLEOTIDE SEQUENCE</scope>
    <source>
        <strain evidence="1">ATCC 200398</strain>
    </source>
</reference>
<proteinExistence type="predicted"/>
<accession>A0ACB6QG27</accession>
<dbReference type="Proteomes" id="UP000799755">
    <property type="component" value="Unassembled WGS sequence"/>
</dbReference>
<evidence type="ECO:0000313" key="1">
    <source>
        <dbReference type="EMBL" id="KAF2465949.1"/>
    </source>
</evidence>
<sequence>MNGEVISPANGLSLLGNMDVVEPLAVVGISLKYPQDATSPERFWNMMEERRCAMTEWPRDRVNIDAFYNQEQASKSEIPARGAHFLQEDLGLFDASFFAMNTKEASAVDPQARILLETCYRALENAGMPMEHVHGSRTGVYTGSMSDAYKLLLVRDSDDFPQYAATGVAVNMLANRISWFFNFTGPSINLDSACSSSLMALDIACQGLRQGECDMALVAGTNILLGVETPLSLAKMGFISPSSRCYSFDERADGYSRGEGLGVVVVKRLHDALRHNDTIRAVIRATGSNQDGRTPGLTQPNGESQAQLIRDTYAKADLSFAHTRFVEAHGTGTAIGDPTEANAIGRGNIGHLEGGSGIAGVIKAILCLEKGLIPPNANFEQINSRIQAKALNLEFPTSLTTWPECDIRRASVSSFGFGGSNSHVVLDDAYNFLRKRALRGHNTTYHHRIRMNHSKDSDGRCNSGMNGYANGHIDTTTRRKLTLLVWSAADEHSAGILVEKASHFQAQTDPSTLDDVAYTLGFRRSLLPWRSFAVVSSTESSACLGGAGTRISKPIRSRMKRGLAFIFTGQGAQYRGMGRGLLQYPVFKKTLGLIDNLMRTFGCCVSFLDVISSDSKDVNIDSPEVSQPLCTAIQIALLHLLKSFGIVPSTVVGHSSGEIAAAYACGGLSLESACKVAYLRGKHVCNASQPCRRGAMLAVGMSEQDYKAFLHRHSLGHIGQELPVACINSPKNITLSGCEDLVNSIHALFSDYDIFSRKLKTGAAYHSPWMKESANLYCSALGDLLPGEALHEGIEMLSSVTRDSIDSTTAKTYFGSEYWAQNMMKPVQFSGALTDLLRRNRSSRATGSTSIVVSDLVEVGPHSTLQRAVNEILDHASISNVQYQSCLSRFDQSSRPLLELAGRLHCAGYPIQLNNVNQMENMSTYKCLTDLPEYPFNHSTRYWHESRLSKNLCLRQHPPLHLLGTLSPESTNLESRWRKFLSIAEMPWLRDHQINGKIVFPGAGMLVMAGEAVSQTRRSHRKTTGFFVKESAISNPIIIPPNEEERVEVVTYARPIQNSSNKDHDDVHVRICVEEGGVWVEACAALIQVHYEPPEEEVDNGREQKLRTHECNRIYTNAKQRCHQKVDPRTLYQHFAKMGMQYGPTFQALRNVYWDGHQTAIAEMSLQFPEELRSAGYGSLTHKIHPTLLDAITHLPWVALTKGATQVQPTGVPSKMRGCWASSSGLTTSPSTTLRAFSTTAFKGHRGTLSSMFVLDEDDNVVMSFDHMETTAVSSADSHLSEFSKRRRLCWEMSWKCDPSLLAPNQLNRLLQFHLVDVGDREVFFPRMTQMCRIFINGTLGKISGNDIDEARPHIKRYMKWMKAQQAMWREGNVAELKKTPVQEEIGAEEFDTLVRWVEAENPTGRLFATVGRNLPAIIQGDVDPLELLFDKETQLAENYYADSMRSSAFVPPLRCYIDMLAHKNQAMKILEVGAGTGSMTAHILSSVFYGPEEADRKHLAPRLASYDYTDISPYFFDKAKSRFAATELDFIRFSTLDIEQDPVDQGFQPGTYDMVVASAVLHATRDLEETLRHVHRLLKPGGKLVFAEIVQPEILRAGFAFGLLPGWWRGLEEYRDMSACISRERWNDLLMQAGFGGIDIYFRDHESDISHEYGVMVATATEDKETGNSHDIVILKDDDCELAAELISALQEHFIGSSVLTPEQVGNANFSEETCIISLLDVEKPHLQDLTERKFERLKSIFAASKRMIWVSNYDPDARDSPYYAMVNGLMRVLRSEDSSRILMTLSRTGSLDPAKLASSIHKILTTPNFGEMGDIEYWERDGIIEVPRIKEASAINDDLGSRLKPQLHHLGFNNCGPLALEVAVPGALDSLRWVKDPVHALEIGSDEVEIQIRAVGLNFRDIFIALGRLDEDTDLGYECAGIVSRVGTNCKDLQPGDPVCVPTSPCLKSYARCHHRLPIKIADGVSFEEAAALPVTGVTAYYSLVEQARLQKDDTILIHAGAGGTGQMAIQIAQLVGAEVFVTVGSQEKKQLVMVRYKIPEDHVFYSRNKSFAEGIRRMTQNRGVDVVLNSLSGDLLTTTWELMAPGGRFIEIGKRDIEANSKLPMEQFRRNVSFCAVSIDRLSPVKMRNVFVEVMKMVGDGRLKHPHPLHVYSIGNIEQAFRFIQSGKNSGKVVLNMTSSDTVPVLLKYEPHYQFDPNASYVIAGGLGGLGRSAARWMTERGARNLILLSRSGPKSQSAKDLIRDLEAQGKQVEALPCDVACRSTLSSTLSQCLQKLPPIKGCIQGTMVLKDALFENMSFLEWEQAIAAKVQSSLNLHEVLPRDLDFFVMLSSMAGIIGSIGQANYASGNTFQNGLARYRRRIGEKAAALDLGWMADVGILAEKEEYRRGREGIVDTIEIHETEFHALLDYYCDPALEVCYDADVQPIIGLAPTAELRHQGYEPPAAMNTPTFAILDQIDRDSLSAVGVDAQAHSSTEDFFRATTDEEASAVVISALLKKLEKTFSIPVDDSATSKALSAYGVDSLLAIEIKSWVSREFMSDIAVFDIMGGASIEQVGDLVTEKCKARKSGRTS</sequence>
<keyword evidence="2" id="KW-1185">Reference proteome</keyword>
<organism evidence="1 2">
    <name type="scientific">Lindgomyces ingoldianus</name>
    <dbReference type="NCBI Taxonomy" id="673940"/>
    <lineage>
        <taxon>Eukaryota</taxon>
        <taxon>Fungi</taxon>
        <taxon>Dikarya</taxon>
        <taxon>Ascomycota</taxon>
        <taxon>Pezizomycotina</taxon>
        <taxon>Dothideomycetes</taxon>
        <taxon>Pleosporomycetidae</taxon>
        <taxon>Pleosporales</taxon>
        <taxon>Lindgomycetaceae</taxon>
        <taxon>Lindgomyces</taxon>
    </lineage>
</organism>
<comment type="caution">
    <text evidence="1">The sequence shown here is derived from an EMBL/GenBank/DDBJ whole genome shotgun (WGS) entry which is preliminary data.</text>
</comment>
<evidence type="ECO:0000313" key="2">
    <source>
        <dbReference type="Proteomes" id="UP000799755"/>
    </source>
</evidence>
<dbReference type="EMBL" id="MU003527">
    <property type="protein sequence ID" value="KAF2465949.1"/>
    <property type="molecule type" value="Genomic_DNA"/>
</dbReference>